<reference evidence="1 2" key="1">
    <citation type="submission" date="2023-03" db="EMBL/GenBank/DDBJ databases">
        <title>Bacillus Genome Sequencing.</title>
        <authorList>
            <person name="Dunlap C."/>
        </authorList>
    </citation>
    <scope>NUCLEOTIDE SEQUENCE [LARGE SCALE GENOMIC DNA]</scope>
    <source>
        <strain evidence="1 2">NRS-38</strain>
    </source>
</reference>
<dbReference type="AlphaFoldDB" id="A0ABD5IRQ2"/>
<dbReference type="EMBL" id="JARTLI010000002">
    <property type="protein sequence ID" value="MED5050651.1"/>
    <property type="molecule type" value="Genomic_DNA"/>
</dbReference>
<protein>
    <submittedName>
        <fullName evidence="1">Uncharacterized protein</fullName>
    </submittedName>
</protein>
<accession>A0ABD5IRQ2</accession>
<evidence type="ECO:0000313" key="2">
    <source>
        <dbReference type="Proteomes" id="UP001339962"/>
    </source>
</evidence>
<dbReference type="Proteomes" id="UP001339962">
    <property type="component" value="Unassembled WGS sequence"/>
</dbReference>
<sequence length="50" mass="5897">MWLENKKTGLKWFIANEDHAKRLLKSGDFEKVEVEEKKPQKKAPAKRDEA</sequence>
<gene>
    <name evidence="1" type="ORF">P9850_02040</name>
</gene>
<organism evidence="1 2">
    <name type="scientific">Anoxybacteroides rupiense</name>
    <dbReference type="NCBI Taxonomy" id="311460"/>
    <lineage>
        <taxon>Bacteria</taxon>
        <taxon>Bacillati</taxon>
        <taxon>Bacillota</taxon>
        <taxon>Bacilli</taxon>
        <taxon>Bacillales</taxon>
        <taxon>Anoxybacillaceae</taxon>
        <taxon>Anoxybacteroides</taxon>
    </lineage>
</organism>
<dbReference type="RefSeq" id="WP_328216844.1">
    <property type="nucleotide sequence ID" value="NZ_JARTLI010000002.1"/>
</dbReference>
<name>A0ABD5IRQ2_9BACL</name>
<proteinExistence type="predicted"/>
<evidence type="ECO:0000313" key="1">
    <source>
        <dbReference type="EMBL" id="MED5050651.1"/>
    </source>
</evidence>
<comment type="caution">
    <text evidence="1">The sequence shown here is derived from an EMBL/GenBank/DDBJ whole genome shotgun (WGS) entry which is preliminary data.</text>
</comment>